<dbReference type="InterPro" id="IPR011547">
    <property type="entry name" value="SLC26A/SulP_dom"/>
</dbReference>
<dbReference type="CDD" id="cd07042">
    <property type="entry name" value="STAS_SulP_like_sulfate_transporter"/>
    <property type="match status" value="1"/>
</dbReference>
<feature type="transmembrane region" description="Helical" evidence="5">
    <location>
        <begin position="99"/>
        <end position="120"/>
    </location>
</feature>
<evidence type="ECO:0000256" key="5">
    <source>
        <dbReference type="SAM" id="Phobius"/>
    </source>
</evidence>
<dbReference type="Pfam" id="PF00027">
    <property type="entry name" value="cNMP_binding"/>
    <property type="match status" value="1"/>
</dbReference>
<evidence type="ECO:0000259" key="7">
    <source>
        <dbReference type="PROSITE" id="PS50801"/>
    </source>
</evidence>
<name>A0A011NSC3_9PROT</name>
<accession>A0A011NSC3</accession>
<dbReference type="GO" id="GO:0016020">
    <property type="term" value="C:membrane"/>
    <property type="evidence" value="ECO:0007669"/>
    <property type="project" value="UniProtKB-SubCell"/>
</dbReference>
<dbReference type="PATRIC" id="fig|1454001.3.peg.2021"/>
<feature type="transmembrane region" description="Helical" evidence="5">
    <location>
        <begin position="267"/>
        <end position="292"/>
    </location>
</feature>
<feature type="transmembrane region" description="Helical" evidence="5">
    <location>
        <begin position="74"/>
        <end position="93"/>
    </location>
</feature>
<evidence type="ECO:0000256" key="3">
    <source>
        <dbReference type="ARBA" id="ARBA00022989"/>
    </source>
</evidence>
<dbReference type="InterPro" id="IPR014710">
    <property type="entry name" value="RmlC-like_jellyroll"/>
</dbReference>
<organism evidence="8 9">
    <name type="scientific">Candidatus Accumulibacter adjunctus</name>
    <dbReference type="NCBI Taxonomy" id="1454001"/>
    <lineage>
        <taxon>Bacteria</taxon>
        <taxon>Pseudomonadati</taxon>
        <taxon>Pseudomonadota</taxon>
        <taxon>Betaproteobacteria</taxon>
        <taxon>Candidatus Accumulibacter</taxon>
    </lineage>
</organism>
<dbReference type="InterPro" id="IPR036513">
    <property type="entry name" value="STAS_dom_sf"/>
</dbReference>
<dbReference type="Gene3D" id="3.30.750.24">
    <property type="entry name" value="STAS domain"/>
    <property type="match status" value="1"/>
</dbReference>
<dbReference type="SUPFAM" id="SSF51206">
    <property type="entry name" value="cAMP-binding domain-like"/>
    <property type="match status" value="1"/>
</dbReference>
<feature type="transmembrane region" description="Helical" evidence="5">
    <location>
        <begin position="174"/>
        <end position="196"/>
    </location>
</feature>
<dbReference type="Proteomes" id="UP000020218">
    <property type="component" value="Unassembled WGS sequence"/>
</dbReference>
<keyword evidence="4 5" id="KW-0472">Membrane</keyword>
<evidence type="ECO:0000256" key="1">
    <source>
        <dbReference type="ARBA" id="ARBA00004141"/>
    </source>
</evidence>
<feature type="transmembrane region" description="Helical" evidence="5">
    <location>
        <begin position="45"/>
        <end position="67"/>
    </location>
</feature>
<proteinExistence type="predicted"/>
<dbReference type="Pfam" id="PF00916">
    <property type="entry name" value="Sulfate_transp"/>
    <property type="match status" value="1"/>
</dbReference>
<feature type="transmembrane region" description="Helical" evidence="5">
    <location>
        <begin position="347"/>
        <end position="377"/>
    </location>
</feature>
<dbReference type="SMART" id="SM00100">
    <property type="entry name" value="cNMP"/>
    <property type="match status" value="1"/>
</dbReference>
<evidence type="ECO:0000259" key="6">
    <source>
        <dbReference type="PROSITE" id="PS50042"/>
    </source>
</evidence>
<dbReference type="EMBL" id="JFAX01000010">
    <property type="protein sequence ID" value="EXI67425.1"/>
    <property type="molecule type" value="Genomic_DNA"/>
</dbReference>
<feature type="domain" description="STAS" evidence="7">
    <location>
        <begin position="457"/>
        <end position="574"/>
    </location>
</feature>
<dbReference type="PROSITE" id="PS50801">
    <property type="entry name" value="STAS"/>
    <property type="match status" value="1"/>
</dbReference>
<reference evidence="8" key="1">
    <citation type="submission" date="2014-02" db="EMBL/GenBank/DDBJ databases">
        <title>Expanding our view of genomic diversity in Candidatus Accumulibacter clades.</title>
        <authorList>
            <person name="Skennerton C.T."/>
            <person name="Barr J.J."/>
            <person name="Slater F.R."/>
            <person name="Bond P.L."/>
            <person name="Tyson G.W."/>
        </authorList>
    </citation>
    <scope>NUCLEOTIDE SEQUENCE [LARGE SCALE GENOMIC DNA]</scope>
</reference>
<dbReference type="InterPro" id="IPR018490">
    <property type="entry name" value="cNMP-bd_dom_sf"/>
</dbReference>
<feature type="domain" description="Cyclic nucleotide-binding" evidence="6">
    <location>
        <begin position="599"/>
        <end position="703"/>
    </location>
</feature>
<dbReference type="SUPFAM" id="SSF52091">
    <property type="entry name" value="SpoIIaa-like"/>
    <property type="match status" value="1"/>
</dbReference>
<comment type="caution">
    <text evidence="8">The sequence shown here is derived from an EMBL/GenBank/DDBJ whole genome shotgun (WGS) entry which is preliminary data.</text>
</comment>
<feature type="transmembrane region" description="Helical" evidence="5">
    <location>
        <begin position="12"/>
        <end position="39"/>
    </location>
</feature>
<dbReference type="InterPro" id="IPR052706">
    <property type="entry name" value="Membrane-Transporter-like"/>
</dbReference>
<feature type="transmembrane region" description="Helical" evidence="5">
    <location>
        <begin position="132"/>
        <end position="154"/>
    </location>
</feature>
<dbReference type="CDD" id="cd00038">
    <property type="entry name" value="CAP_ED"/>
    <property type="match status" value="1"/>
</dbReference>
<comment type="subcellular location">
    <subcellularLocation>
        <location evidence="1">Membrane</location>
        <topology evidence="1">Multi-pass membrane protein</topology>
    </subcellularLocation>
</comment>
<dbReference type="PROSITE" id="PS50042">
    <property type="entry name" value="CNMP_BINDING_3"/>
    <property type="match status" value="1"/>
</dbReference>
<dbReference type="Pfam" id="PF01740">
    <property type="entry name" value="STAS"/>
    <property type="match status" value="1"/>
</dbReference>
<keyword evidence="3 5" id="KW-1133">Transmembrane helix</keyword>
<sequence length="738" mass="79248">MELAMTVKNDKLVGDFWGGLAAMLVALPSAIAFGVTIYASIGPAYAGLGALAGILGATALGLVAPALGGTNRLITAPCAPAAAVLSAFAIELVRQDVDPVFIVLMLTALGLVAGVIQLLLGFMGIGSLIKYIPFPVVSGYLTGVGLIIIGSQIPKFLGVFGNVPLWRTLISPDSWQWQSALIGGVTALVMVGAPVLTRAVPAAILGLLAGIATYFGLAHFVDESLLVLEGNKMIIGPLGGSASSMLDAITGRWRDIGELKLSQIGNLMGTALTLAVLLSIDTLKTAVVLDALTRSRHDSNRELVAQGAANVVSACAGGMPGAGQMGATLVNLASGGQTRVSGIIEGVLALVAFLALGAFIAWIPVAALAGILLVVGVRMIDRHSLHLLQSPWTMLDFVVIVVVVIVALAYSLIAASAVGIALAMFLFIREQLGSTIIRNKVDGGNRFSKRVRLGHEMDLLERRGEQTIMLELQGSLFFGTKDQLFSALEPELGKRQYVLLDMRRVQSVDVTAVHLLSQIRDSLSERGAFLLFSSLTHTLPNGRNIAELFAQMDLTNDNPQVKVFQEMDDAVEWIEDQVLGETAQRSAELPPLEVWEMEIFRDVKEDALVDLVERLERRVVPRDERLFSIGDAADQLFLIRKGAVRISVPVPGTSLSRHRLTYGRGDFVGGMSFITHAARFSTDATATEDSEVYVLRREDFEILREQHRRLAFQLIEGVARVLAFRLGYADRELLAMQE</sequence>
<evidence type="ECO:0000313" key="8">
    <source>
        <dbReference type="EMBL" id="EXI67425.1"/>
    </source>
</evidence>
<evidence type="ECO:0000313" key="9">
    <source>
        <dbReference type="Proteomes" id="UP000020218"/>
    </source>
</evidence>
<gene>
    <name evidence="8" type="primary">bicA_1</name>
    <name evidence="8" type="ORF">AW08_01981</name>
</gene>
<dbReference type="Gene3D" id="2.60.120.10">
    <property type="entry name" value="Jelly Rolls"/>
    <property type="match status" value="1"/>
</dbReference>
<feature type="transmembrane region" description="Helical" evidence="5">
    <location>
        <begin position="203"/>
        <end position="221"/>
    </location>
</feature>
<dbReference type="InterPro" id="IPR002645">
    <property type="entry name" value="STAS_dom"/>
</dbReference>
<keyword evidence="9" id="KW-1185">Reference proteome</keyword>
<keyword evidence="2 5" id="KW-0812">Transmembrane</keyword>
<protein>
    <submittedName>
        <fullName evidence="8">Bicarbonate transporter BicA</fullName>
    </submittedName>
</protein>
<feature type="transmembrane region" description="Helical" evidence="5">
    <location>
        <begin position="397"/>
        <end position="428"/>
    </location>
</feature>
<dbReference type="PANTHER" id="PTHR43310:SF1">
    <property type="entry name" value="SULFATE TRANSPORTER YBAR-RELATED"/>
    <property type="match status" value="1"/>
</dbReference>
<evidence type="ECO:0000256" key="4">
    <source>
        <dbReference type="ARBA" id="ARBA00023136"/>
    </source>
</evidence>
<dbReference type="AlphaFoldDB" id="A0A011NSC3"/>
<evidence type="ECO:0000256" key="2">
    <source>
        <dbReference type="ARBA" id="ARBA00022692"/>
    </source>
</evidence>
<dbReference type="InterPro" id="IPR000595">
    <property type="entry name" value="cNMP-bd_dom"/>
</dbReference>
<dbReference type="PANTHER" id="PTHR43310">
    <property type="entry name" value="SULFATE TRANSPORTER YBAR-RELATED"/>
    <property type="match status" value="1"/>
</dbReference>
<dbReference type="STRING" id="1454001.AW08_01981"/>